<proteinExistence type="predicted"/>
<feature type="compositionally biased region" description="Basic and acidic residues" evidence="1">
    <location>
        <begin position="169"/>
        <end position="182"/>
    </location>
</feature>
<sequence length="207" mass="22412">MASPMTPPSTSSSPSSSLSSEDFELSFDYEVVDGQLVRVSKGSTKSPQSTPPTPPQEHLPATASCIPLIPQTRRLSLSRSESMPSEALAPPRPLQRAVSGPVSLTSLTTTPAASSKIASAPTSTGLQGTGRKLGGGALRIRKEDAERQRLENEERYRRDAEALQRERLRRLQEEEKENHAIGELRSSPPQNGRPIASLPLSKQLRLP</sequence>
<evidence type="ECO:0000256" key="1">
    <source>
        <dbReference type="SAM" id="MobiDB-lite"/>
    </source>
</evidence>
<dbReference type="InParanoid" id="A0A0H2RK30"/>
<accession>A0A0H2RK30</accession>
<dbReference type="STRING" id="27342.A0A0H2RK30"/>
<dbReference type="EMBL" id="KQ085982">
    <property type="protein sequence ID" value="KLO12244.1"/>
    <property type="molecule type" value="Genomic_DNA"/>
</dbReference>
<feature type="region of interest" description="Disordered" evidence="1">
    <location>
        <begin position="1"/>
        <end position="22"/>
    </location>
</feature>
<dbReference type="Proteomes" id="UP000053477">
    <property type="component" value="Unassembled WGS sequence"/>
</dbReference>
<reference evidence="2 3" key="1">
    <citation type="submission" date="2015-04" db="EMBL/GenBank/DDBJ databases">
        <title>Complete genome sequence of Schizopora paradoxa KUC8140, a cosmopolitan wood degrader in East Asia.</title>
        <authorList>
            <consortium name="DOE Joint Genome Institute"/>
            <person name="Min B."/>
            <person name="Park H."/>
            <person name="Jang Y."/>
            <person name="Kim J.-J."/>
            <person name="Kim K.H."/>
            <person name="Pangilinan J."/>
            <person name="Lipzen A."/>
            <person name="Riley R."/>
            <person name="Grigoriev I.V."/>
            <person name="Spatafora J.W."/>
            <person name="Choi I.-G."/>
        </authorList>
    </citation>
    <scope>NUCLEOTIDE SEQUENCE [LARGE SCALE GENOMIC DNA]</scope>
    <source>
        <strain evidence="2 3">KUC8140</strain>
    </source>
</reference>
<keyword evidence="3" id="KW-1185">Reference proteome</keyword>
<protein>
    <submittedName>
        <fullName evidence="2">Uncharacterized protein</fullName>
    </submittedName>
</protein>
<gene>
    <name evidence="2" type="ORF">SCHPADRAFT_433221</name>
</gene>
<feature type="region of interest" description="Disordered" evidence="1">
    <location>
        <begin position="169"/>
        <end position="207"/>
    </location>
</feature>
<evidence type="ECO:0000313" key="2">
    <source>
        <dbReference type="EMBL" id="KLO12244.1"/>
    </source>
</evidence>
<feature type="compositionally biased region" description="Gly residues" evidence="1">
    <location>
        <begin position="127"/>
        <end position="137"/>
    </location>
</feature>
<feature type="region of interest" description="Disordered" evidence="1">
    <location>
        <begin position="38"/>
        <end position="155"/>
    </location>
</feature>
<organism evidence="2 3">
    <name type="scientific">Schizopora paradoxa</name>
    <dbReference type="NCBI Taxonomy" id="27342"/>
    <lineage>
        <taxon>Eukaryota</taxon>
        <taxon>Fungi</taxon>
        <taxon>Dikarya</taxon>
        <taxon>Basidiomycota</taxon>
        <taxon>Agaricomycotina</taxon>
        <taxon>Agaricomycetes</taxon>
        <taxon>Hymenochaetales</taxon>
        <taxon>Schizoporaceae</taxon>
        <taxon>Schizopora</taxon>
    </lineage>
</organism>
<feature type="compositionally biased region" description="Low complexity" evidence="1">
    <location>
        <begin position="1"/>
        <end position="20"/>
    </location>
</feature>
<feature type="compositionally biased region" description="Low complexity" evidence="1">
    <location>
        <begin position="98"/>
        <end position="115"/>
    </location>
</feature>
<name>A0A0H2RK30_9AGAM</name>
<feature type="compositionally biased region" description="Basic and acidic residues" evidence="1">
    <location>
        <begin position="140"/>
        <end position="155"/>
    </location>
</feature>
<evidence type="ECO:0000313" key="3">
    <source>
        <dbReference type="Proteomes" id="UP000053477"/>
    </source>
</evidence>
<dbReference type="AlphaFoldDB" id="A0A0H2RK30"/>
<feature type="compositionally biased region" description="Polar residues" evidence="1">
    <location>
        <begin position="73"/>
        <end position="83"/>
    </location>
</feature>